<feature type="compositionally biased region" description="Acidic residues" evidence="1">
    <location>
        <begin position="60"/>
        <end position="70"/>
    </location>
</feature>
<accession>A0A9P7YGA3</accession>
<dbReference type="Proteomes" id="UP000824998">
    <property type="component" value="Unassembled WGS sequence"/>
</dbReference>
<proteinExistence type="predicted"/>
<reference evidence="2" key="1">
    <citation type="journal article" date="2021" name="IMA Fungus">
        <title>Genomic characterization of three marine fungi, including Emericellopsis atlantica sp. nov. with signatures of a generalist lifestyle and marine biomass degradation.</title>
        <authorList>
            <person name="Hagestad O.C."/>
            <person name="Hou L."/>
            <person name="Andersen J.H."/>
            <person name="Hansen E.H."/>
            <person name="Altermark B."/>
            <person name="Li C."/>
            <person name="Kuhnert E."/>
            <person name="Cox R.J."/>
            <person name="Crous P.W."/>
            <person name="Spatafora J.W."/>
            <person name="Lail K."/>
            <person name="Amirebrahimi M."/>
            <person name="Lipzen A."/>
            <person name="Pangilinan J."/>
            <person name="Andreopoulos W."/>
            <person name="Hayes R.D."/>
            <person name="Ng V."/>
            <person name="Grigoriev I.V."/>
            <person name="Jackson S.A."/>
            <person name="Sutton T.D.S."/>
            <person name="Dobson A.D.W."/>
            <person name="Rama T."/>
        </authorList>
    </citation>
    <scope>NUCLEOTIDE SEQUENCE</scope>
    <source>
        <strain evidence="2">TRa018bII</strain>
    </source>
</reference>
<organism evidence="2 3">
    <name type="scientific">Amylocarpus encephaloides</name>
    <dbReference type="NCBI Taxonomy" id="45428"/>
    <lineage>
        <taxon>Eukaryota</taxon>
        <taxon>Fungi</taxon>
        <taxon>Dikarya</taxon>
        <taxon>Ascomycota</taxon>
        <taxon>Pezizomycotina</taxon>
        <taxon>Leotiomycetes</taxon>
        <taxon>Helotiales</taxon>
        <taxon>Helotiales incertae sedis</taxon>
        <taxon>Amylocarpus</taxon>
    </lineage>
</organism>
<protein>
    <submittedName>
        <fullName evidence="2">Uncharacterized protein</fullName>
    </submittedName>
</protein>
<keyword evidence="3" id="KW-1185">Reference proteome</keyword>
<feature type="compositionally biased region" description="Basic and acidic residues" evidence="1">
    <location>
        <begin position="23"/>
        <end position="50"/>
    </location>
</feature>
<gene>
    <name evidence="2" type="ORF">BJ875DRAFT_71466</name>
</gene>
<feature type="compositionally biased region" description="Gly residues" evidence="1">
    <location>
        <begin position="120"/>
        <end position="131"/>
    </location>
</feature>
<dbReference type="AlphaFoldDB" id="A0A9P7YGA3"/>
<dbReference type="EMBL" id="MU251535">
    <property type="protein sequence ID" value="KAG9232682.1"/>
    <property type="molecule type" value="Genomic_DNA"/>
</dbReference>
<name>A0A9P7YGA3_9HELO</name>
<evidence type="ECO:0000256" key="1">
    <source>
        <dbReference type="SAM" id="MobiDB-lite"/>
    </source>
</evidence>
<evidence type="ECO:0000313" key="3">
    <source>
        <dbReference type="Proteomes" id="UP000824998"/>
    </source>
</evidence>
<sequence length="202" mass="21730">MEPPSAPPPPPPPLNIQPSRARRQLEARLKLHKQQKAENNENGDQAEKLPPRKILNPFAADEDDDSDNEDGPFTIGDLEADEEGRGHLPTGTGLVGSDASLLDVGKNSSTDSEDSDDEGYGGNMGFDGIGGGKRRLSVTTEAKRRTILEDDDDDEVVHVAMVEPEALKETFPEKPGQADGDDGELVEIQHAEMQGVEVGAQK</sequence>
<evidence type="ECO:0000313" key="2">
    <source>
        <dbReference type="EMBL" id="KAG9232682.1"/>
    </source>
</evidence>
<comment type="caution">
    <text evidence="2">The sequence shown here is derived from an EMBL/GenBank/DDBJ whole genome shotgun (WGS) entry which is preliminary data.</text>
</comment>
<feature type="compositionally biased region" description="Pro residues" evidence="1">
    <location>
        <begin position="1"/>
        <end position="15"/>
    </location>
</feature>
<feature type="region of interest" description="Disordered" evidence="1">
    <location>
        <begin position="1"/>
        <end position="136"/>
    </location>
</feature>
<dbReference type="OrthoDB" id="3561282at2759"/>